<organism evidence="1">
    <name type="scientific">Anguilla anguilla</name>
    <name type="common">European freshwater eel</name>
    <name type="synonym">Muraena anguilla</name>
    <dbReference type="NCBI Taxonomy" id="7936"/>
    <lineage>
        <taxon>Eukaryota</taxon>
        <taxon>Metazoa</taxon>
        <taxon>Chordata</taxon>
        <taxon>Craniata</taxon>
        <taxon>Vertebrata</taxon>
        <taxon>Euteleostomi</taxon>
        <taxon>Actinopterygii</taxon>
        <taxon>Neopterygii</taxon>
        <taxon>Teleostei</taxon>
        <taxon>Anguilliformes</taxon>
        <taxon>Anguillidae</taxon>
        <taxon>Anguilla</taxon>
    </lineage>
</organism>
<reference evidence="1" key="1">
    <citation type="submission" date="2014-11" db="EMBL/GenBank/DDBJ databases">
        <authorList>
            <person name="Amaro Gonzalez C."/>
        </authorList>
    </citation>
    <scope>NUCLEOTIDE SEQUENCE</scope>
</reference>
<proteinExistence type="predicted"/>
<dbReference type="AlphaFoldDB" id="A0A0E9PKD0"/>
<dbReference type="EMBL" id="GBXM01104027">
    <property type="protein sequence ID" value="JAH04550.1"/>
    <property type="molecule type" value="Transcribed_RNA"/>
</dbReference>
<protein>
    <submittedName>
        <fullName evidence="1">Uncharacterized protein</fullName>
    </submittedName>
</protein>
<accession>A0A0E9PKD0</accession>
<evidence type="ECO:0000313" key="1">
    <source>
        <dbReference type="EMBL" id="JAH04550.1"/>
    </source>
</evidence>
<sequence>MYVKGTPNCLLHLFSVDLQIDSPLLFEFESCFHFRLVIGISPSARRKQTDQSMNLIMKHYRNQLNSSL</sequence>
<name>A0A0E9PKD0_ANGAN</name>
<reference evidence="1" key="2">
    <citation type="journal article" date="2015" name="Fish Shellfish Immunol.">
        <title>Early steps in the European eel (Anguilla anguilla)-Vibrio vulnificus interaction in the gills: Role of the RtxA13 toxin.</title>
        <authorList>
            <person name="Callol A."/>
            <person name="Pajuelo D."/>
            <person name="Ebbesson L."/>
            <person name="Teles M."/>
            <person name="MacKenzie S."/>
            <person name="Amaro C."/>
        </authorList>
    </citation>
    <scope>NUCLEOTIDE SEQUENCE</scope>
</reference>